<feature type="compositionally biased region" description="Basic residues" evidence="1">
    <location>
        <begin position="1"/>
        <end position="13"/>
    </location>
</feature>
<dbReference type="AlphaFoldDB" id="A0A6J4PY34"/>
<name>A0A6J4PY34_9ACTN</name>
<evidence type="ECO:0000313" key="2">
    <source>
        <dbReference type="EMBL" id="CAA9424894.1"/>
    </source>
</evidence>
<feature type="compositionally biased region" description="Low complexity" evidence="1">
    <location>
        <begin position="14"/>
        <end position="35"/>
    </location>
</feature>
<proteinExistence type="predicted"/>
<dbReference type="EMBL" id="CADCVC010000016">
    <property type="protein sequence ID" value="CAA9424894.1"/>
    <property type="molecule type" value="Genomic_DNA"/>
</dbReference>
<gene>
    <name evidence="2" type="ORF">AVDCRST_MAG80-177</name>
</gene>
<accession>A0A6J4PY34</accession>
<organism evidence="2">
    <name type="scientific">uncultured Rubrobacteraceae bacterium</name>
    <dbReference type="NCBI Taxonomy" id="349277"/>
    <lineage>
        <taxon>Bacteria</taxon>
        <taxon>Bacillati</taxon>
        <taxon>Actinomycetota</taxon>
        <taxon>Rubrobacteria</taxon>
        <taxon>Rubrobacterales</taxon>
        <taxon>Rubrobacteraceae</taxon>
        <taxon>environmental samples</taxon>
    </lineage>
</organism>
<feature type="non-terminal residue" evidence="2">
    <location>
        <position position="48"/>
    </location>
</feature>
<reference evidence="2" key="1">
    <citation type="submission" date="2020-02" db="EMBL/GenBank/DDBJ databases">
        <authorList>
            <person name="Meier V. D."/>
        </authorList>
    </citation>
    <scope>NUCLEOTIDE SEQUENCE</scope>
    <source>
        <strain evidence="2">AVDCRST_MAG80</strain>
    </source>
</reference>
<feature type="non-terminal residue" evidence="2">
    <location>
        <position position="1"/>
    </location>
</feature>
<evidence type="ECO:0000256" key="1">
    <source>
        <dbReference type="SAM" id="MobiDB-lite"/>
    </source>
</evidence>
<sequence>GRRQPCGSRRRGSASRPSPSLRRRPYTPGRPGGYAPDRRLRGPPLDWI</sequence>
<feature type="region of interest" description="Disordered" evidence="1">
    <location>
        <begin position="1"/>
        <end position="48"/>
    </location>
</feature>
<protein>
    <submittedName>
        <fullName evidence="2">Uncharacterized protein</fullName>
    </submittedName>
</protein>